<feature type="transmembrane region" description="Helical" evidence="10">
    <location>
        <begin position="153"/>
        <end position="171"/>
    </location>
</feature>
<evidence type="ECO:0000313" key="12">
    <source>
        <dbReference type="EMBL" id="OCF52249.1"/>
    </source>
</evidence>
<comment type="caution">
    <text evidence="10">Lacks conserved residue(s) required for the propagation of feature annotation.</text>
</comment>
<reference evidence="12" key="1">
    <citation type="submission" date="2013-07" db="EMBL/GenBank/DDBJ databases">
        <title>The Genome Sequence of Cryptococcus pinus CBS10737.</title>
        <authorList>
            <consortium name="The Broad Institute Genome Sequencing Platform"/>
            <person name="Cuomo C."/>
            <person name="Litvintseva A."/>
            <person name="Chen Y."/>
            <person name="Heitman J."/>
            <person name="Sun S."/>
            <person name="Springer D."/>
            <person name="Dromer F."/>
            <person name="Young S.K."/>
            <person name="Zeng Q."/>
            <person name="Gargeya S."/>
            <person name="Fitzgerald M."/>
            <person name="Abouelleil A."/>
            <person name="Alvarado L."/>
            <person name="Berlin A.M."/>
            <person name="Chapman S.B."/>
            <person name="Dewar J."/>
            <person name="Goldberg J."/>
            <person name="Griggs A."/>
            <person name="Gujja S."/>
            <person name="Hansen M."/>
            <person name="Howarth C."/>
            <person name="Imamovic A."/>
            <person name="Larimer J."/>
            <person name="McCowan C."/>
            <person name="Murphy C."/>
            <person name="Pearson M."/>
            <person name="Priest M."/>
            <person name="Roberts A."/>
            <person name="Saif S."/>
            <person name="Shea T."/>
            <person name="Sykes S."/>
            <person name="Wortman J."/>
            <person name="Nusbaum C."/>
            <person name="Birren B."/>
        </authorList>
    </citation>
    <scope>NUCLEOTIDE SEQUENCE [LARGE SCALE GENOMIC DNA]</scope>
    <source>
        <strain evidence="12">CBS 10737</strain>
    </source>
</reference>
<feature type="region of interest" description="Disordered" evidence="11">
    <location>
        <begin position="1"/>
        <end position="31"/>
    </location>
</feature>
<name>A0A1B9I9L7_9TREE</name>
<feature type="transmembrane region" description="Helical" evidence="10">
    <location>
        <begin position="529"/>
        <end position="549"/>
    </location>
</feature>
<dbReference type="GO" id="GO:0005789">
    <property type="term" value="C:endoplasmic reticulum membrane"/>
    <property type="evidence" value="ECO:0007669"/>
    <property type="project" value="UniProtKB-SubCell"/>
</dbReference>
<evidence type="ECO:0000256" key="6">
    <source>
        <dbReference type="ARBA" id="ARBA00022989"/>
    </source>
</evidence>
<keyword evidence="4 10" id="KW-0812">Transmembrane</keyword>
<proteinExistence type="inferred from homology"/>
<evidence type="ECO:0000256" key="1">
    <source>
        <dbReference type="ARBA" id="ARBA00004477"/>
    </source>
</evidence>
<keyword evidence="14" id="KW-1185">Reference proteome</keyword>
<evidence type="ECO:0000256" key="8">
    <source>
        <dbReference type="ARBA" id="ARBA00044793"/>
    </source>
</evidence>
<organism evidence="12">
    <name type="scientific">Kwoniella pini CBS 10737</name>
    <dbReference type="NCBI Taxonomy" id="1296096"/>
    <lineage>
        <taxon>Eukaryota</taxon>
        <taxon>Fungi</taxon>
        <taxon>Dikarya</taxon>
        <taxon>Basidiomycota</taxon>
        <taxon>Agaricomycotina</taxon>
        <taxon>Tremellomycetes</taxon>
        <taxon>Tremellales</taxon>
        <taxon>Cryptococcaceae</taxon>
        <taxon>Kwoniella</taxon>
    </lineage>
</organism>
<gene>
    <name evidence="12" type="ORF">I206_01535</name>
    <name evidence="13" type="ORF">I206_103462</name>
</gene>
<dbReference type="PANTHER" id="PTHR13117:SF5">
    <property type="entry name" value="PROTEIN RFT1 HOMOLOG"/>
    <property type="match status" value="1"/>
</dbReference>
<evidence type="ECO:0000256" key="11">
    <source>
        <dbReference type="SAM" id="MobiDB-lite"/>
    </source>
</evidence>
<dbReference type="Pfam" id="PF04506">
    <property type="entry name" value="Rft-1"/>
    <property type="match status" value="1"/>
</dbReference>
<keyword evidence="7 10" id="KW-0472">Membrane</keyword>
<evidence type="ECO:0000313" key="14">
    <source>
        <dbReference type="Proteomes" id="UP000094020"/>
    </source>
</evidence>
<evidence type="ECO:0000256" key="4">
    <source>
        <dbReference type="ARBA" id="ARBA00022692"/>
    </source>
</evidence>
<evidence type="ECO:0000256" key="9">
    <source>
        <dbReference type="ARBA" id="ARBA00045912"/>
    </source>
</evidence>
<dbReference type="AlphaFoldDB" id="A0A1B9I9L7"/>
<keyword evidence="6 10" id="KW-1133">Transmembrane helix</keyword>
<comment type="pathway">
    <text evidence="2">Protein modification; protein glycosylation.</text>
</comment>
<feature type="transmembrane region" description="Helical" evidence="10">
    <location>
        <begin position="505"/>
        <end position="523"/>
    </location>
</feature>
<comment type="function">
    <text evidence="9 10">Intramembrane glycolipid transporter that operates in the biosynthetic pathway of dolichol-linked oligosaccharides, the glycan precursors employed in protein asparagine (N)-glycosylation. The sequential addition of sugars to dolichol pyrophosphate produces dolichol-linked oligosaccharides containing fourteen sugars, including two GlcNAcs, nine mannoses and three glucoses. Once assembled, the oligosaccharide is transferred from the lipid to nascent proteins by oligosaccharyltransferases. The assembly of dolichol-linked oligosaccharides begins on the cytosolic side of the endoplasmic reticulum membrane and finishes in its lumen. RFT1 could mediate the translocation of the cytosolically oriented intermediate DolPP-GlcNAc2Man5, produced by ALG11, into the ER lumen where dolichol-linked oligosaccharides assembly continues. However, the intramembrane lipid transporter activity could not be confirmed in vitro.</text>
</comment>
<dbReference type="STRING" id="1296096.A0A1B9I9L7"/>
<comment type="subcellular location">
    <subcellularLocation>
        <location evidence="1 10">Endoplasmic reticulum membrane</location>
        <topology evidence="1 10">Multi-pass membrane protein</topology>
    </subcellularLocation>
</comment>
<dbReference type="EMBL" id="CP144522">
    <property type="protein sequence ID" value="WWC69520.1"/>
    <property type="molecule type" value="Genomic_DNA"/>
</dbReference>
<sequence>MTSSTIPDHVKDVQPEERKLEQDASPTASSNPLRTAKSLVLLQLLSRLLTFSLNQALLRLASPSVFGTAAIQFDLICSSILFLSREGIRNALLRTKSTDQIQSKSDSSEKEDVAEKQIQALSIIPIRLGLFISLILGSIYIYSSDRNTTTQAYFHTSLGLYILASLMELLVEPLYIQIHRSNPPLLNIRVQAEGGMAITRSVITVASLVLLGENRALLGFALGQVGGATWLVVRYLREFDWNVRTLLWSKSVTVDGENRYNPQTLSLAIANTGQSLIKHLLTEADRIAVARICPLDGQGGYAVAMNYGSLIARIIFQPLEESLLLHYSTSISSSRMSGKSSVLRLYSLTIRSSLYLTCIILTFVPTLYSAISPILLPRQYQNTTAPAILYLYLIMYIPLMSLNGLTESFVTSSATPQQIRKQVRWMIASSGIFALTLLSLTKDTKLVSYNNRPNWSTWINPTREEALIFSSCSAMLVRIVFSLSHAKDFFGSEMRIINLIPNMRVTIWGSLVTFVLNTLAQTGRWKNGWKGWVELIGSGGMLGLLTLGFM</sequence>
<keyword evidence="10" id="KW-0813">Transport</keyword>
<feature type="compositionally biased region" description="Basic and acidic residues" evidence="11">
    <location>
        <begin position="8"/>
        <end position="22"/>
    </location>
</feature>
<evidence type="ECO:0000256" key="10">
    <source>
        <dbReference type="RuleBase" id="RU365067"/>
    </source>
</evidence>
<evidence type="ECO:0000256" key="5">
    <source>
        <dbReference type="ARBA" id="ARBA00022824"/>
    </source>
</evidence>
<protein>
    <recommendedName>
        <fullName evidence="8 10">Man(5)GlcNAc(2)-PP-dolichol translocation protein RFT1</fullName>
    </recommendedName>
</protein>
<dbReference type="Proteomes" id="UP000094020">
    <property type="component" value="Chromosome 4"/>
</dbReference>
<dbReference type="KEGG" id="kpin:30169904"/>
<reference evidence="13" key="2">
    <citation type="submission" date="2013-07" db="EMBL/GenBank/DDBJ databases">
        <authorList>
            <consortium name="The Broad Institute Genome Sequencing Platform"/>
            <person name="Cuomo C."/>
            <person name="Litvintseva A."/>
            <person name="Chen Y."/>
            <person name="Heitman J."/>
            <person name="Sun S."/>
            <person name="Springer D."/>
            <person name="Dromer F."/>
            <person name="Young S.K."/>
            <person name="Zeng Q."/>
            <person name="Gargeya S."/>
            <person name="Fitzgerald M."/>
            <person name="Abouelleil A."/>
            <person name="Alvarado L."/>
            <person name="Berlin A.M."/>
            <person name="Chapman S.B."/>
            <person name="Dewar J."/>
            <person name="Goldberg J."/>
            <person name="Griggs A."/>
            <person name="Gujja S."/>
            <person name="Hansen M."/>
            <person name="Howarth C."/>
            <person name="Imamovic A."/>
            <person name="Larimer J."/>
            <person name="McCowan C."/>
            <person name="Murphy C."/>
            <person name="Pearson M."/>
            <person name="Priest M."/>
            <person name="Roberts A."/>
            <person name="Saif S."/>
            <person name="Shea T."/>
            <person name="Sykes S."/>
            <person name="Wortman J."/>
            <person name="Nusbaum C."/>
            <person name="Birren B."/>
        </authorList>
    </citation>
    <scope>NUCLEOTIDE SEQUENCE</scope>
    <source>
        <strain evidence="13">CBS 10737</strain>
    </source>
</reference>
<evidence type="ECO:0000256" key="7">
    <source>
        <dbReference type="ARBA" id="ARBA00023136"/>
    </source>
</evidence>
<reference evidence="12" key="3">
    <citation type="submission" date="2016-07" db="EMBL/GenBank/DDBJ databases">
        <title>Evolution of pathogenesis and genome organization in the Tremellales.</title>
        <authorList>
            <person name="Cuomo C."/>
            <person name="Litvintseva A."/>
            <person name="Heitman J."/>
            <person name="Chen Y."/>
            <person name="Sun S."/>
            <person name="Springer D."/>
            <person name="Dromer F."/>
            <person name="Young S."/>
            <person name="Zeng Q."/>
            <person name="Chapman S."/>
            <person name="Gujja S."/>
            <person name="Saif S."/>
            <person name="Birren B."/>
        </authorList>
    </citation>
    <scope>NUCLEOTIDE SEQUENCE</scope>
    <source>
        <strain evidence="12">CBS 10737</strain>
    </source>
</reference>
<accession>A0A1B9I9L7</accession>
<comment type="similarity">
    <text evidence="3 10">Belongs to the RFT1 family.</text>
</comment>
<dbReference type="InterPro" id="IPR007594">
    <property type="entry name" value="RFT1"/>
</dbReference>
<reference evidence="13" key="4">
    <citation type="submission" date="2024-02" db="EMBL/GenBank/DDBJ databases">
        <title>Comparative genomics of Cryptococcus and Kwoniella reveals pathogenesis evolution and contrasting modes of karyotype evolution via chromosome fusion or intercentromeric recombination.</title>
        <authorList>
            <person name="Coelho M.A."/>
            <person name="David-Palma M."/>
            <person name="Shea T."/>
            <person name="Bowers K."/>
            <person name="McGinley-Smith S."/>
            <person name="Mohammad A.W."/>
            <person name="Gnirke A."/>
            <person name="Yurkov A.M."/>
            <person name="Nowrousian M."/>
            <person name="Sun S."/>
            <person name="Cuomo C.A."/>
            <person name="Heitman J."/>
        </authorList>
    </citation>
    <scope>NUCLEOTIDE SEQUENCE</scope>
    <source>
        <strain evidence="13">CBS 10737</strain>
    </source>
</reference>
<evidence type="ECO:0000256" key="2">
    <source>
        <dbReference type="ARBA" id="ARBA00004922"/>
    </source>
</evidence>
<feature type="transmembrane region" description="Helical" evidence="10">
    <location>
        <begin position="120"/>
        <end position="141"/>
    </location>
</feature>
<dbReference type="PANTHER" id="PTHR13117">
    <property type="entry name" value="ENDOPLASMIC RETICULUM MULTISPAN TRANSMEMBRANE PROTEIN-RELATED"/>
    <property type="match status" value="1"/>
</dbReference>
<dbReference type="GeneID" id="30169904"/>
<keyword evidence="5 10" id="KW-0256">Endoplasmic reticulum</keyword>
<feature type="transmembrane region" description="Helical" evidence="10">
    <location>
        <begin position="423"/>
        <end position="441"/>
    </location>
</feature>
<dbReference type="EMBL" id="KI894008">
    <property type="protein sequence ID" value="OCF52249.1"/>
    <property type="molecule type" value="Genomic_DNA"/>
</dbReference>
<evidence type="ECO:0000256" key="3">
    <source>
        <dbReference type="ARBA" id="ARBA00010288"/>
    </source>
</evidence>
<dbReference type="GO" id="GO:0034203">
    <property type="term" value="P:glycolipid translocation"/>
    <property type="evidence" value="ECO:0007669"/>
    <property type="project" value="TreeGrafter"/>
</dbReference>
<dbReference type="GO" id="GO:0006488">
    <property type="term" value="P:dolichol-linked oligosaccharide biosynthetic process"/>
    <property type="evidence" value="ECO:0007669"/>
    <property type="project" value="InterPro"/>
</dbReference>
<dbReference type="OrthoDB" id="9979195at2759"/>
<feature type="transmembrane region" description="Helical" evidence="10">
    <location>
        <begin position="354"/>
        <end position="376"/>
    </location>
</feature>
<dbReference type="RefSeq" id="XP_019013468.1">
    <property type="nucleotide sequence ID" value="XM_019153307.1"/>
</dbReference>
<feature type="transmembrane region" description="Helical" evidence="10">
    <location>
        <begin position="388"/>
        <end position="411"/>
    </location>
</feature>
<evidence type="ECO:0000313" key="13">
    <source>
        <dbReference type="EMBL" id="WWC69520.1"/>
    </source>
</evidence>